<sequence>MKRRLRGIILPLLLLIVTGYFVFNAINGSRGITAQRHDRAILATDTATLGSVKQRQDRWQSRVDALRHHAIARDMLNEQARAVLNLANPDDLAVPLPPAPNSAPPAAQTGSQPGAKPHVESKSPSPP</sequence>
<name>A0AAW9DLQ5_ACIAO</name>
<dbReference type="AlphaFoldDB" id="A0AAW9DLQ5"/>
<organism evidence="2 3">
    <name type="scientific">Acidiphilium acidophilum</name>
    <name type="common">Thiobacillus acidophilus</name>
    <dbReference type="NCBI Taxonomy" id="76588"/>
    <lineage>
        <taxon>Bacteria</taxon>
        <taxon>Pseudomonadati</taxon>
        <taxon>Pseudomonadota</taxon>
        <taxon>Alphaproteobacteria</taxon>
        <taxon>Acetobacterales</taxon>
        <taxon>Acidocellaceae</taxon>
        <taxon>Acidiphilium</taxon>
    </lineage>
</organism>
<gene>
    <name evidence="2" type="ORF">SIL87_04345</name>
</gene>
<dbReference type="InterPro" id="IPR007060">
    <property type="entry name" value="FtsL/DivIC"/>
</dbReference>
<proteinExistence type="predicted"/>
<keyword evidence="3" id="KW-1185">Reference proteome</keyword>
<accession>A0AAW9DLQ5</accession>
<dbReference type="EMBL" id="JAWXYB010000018">
    <property type="protein sequence ID" value="MDX5929994.1"/>
    <property type="molecule type" value="Genomic_DNA"/>
</dbReference>
<evidence type="ECO:0000313" key="2">
    <source>
        <dbReference type="EMBL" id="MDX5929994.1"/>
    </source>
</evidence>
<dbReference type="Pfam" id="PF04977">
    <property type="entry name" value="DivIC"/>
    <property type="match status" value="1"/>
</dbReference>
<dbReference type="Proteomes" id="UP001279553">
    <property type="component" value="Unassembled WGS sequence"/>
</dbReference>
<evidence type="ECO:0000313" key="3">
    <source>
        <dbReference type="Proteomes" id="UP001279553"/>
    </source>
</evidence>
<comment type="caution">
    <text evidence="2">The sequence shown here is derived from an EMBL/GenBank/DDBJ whole genome shotgun (WGS) entry which is preliminary data.</text>
</comment>
<protein>
    <submittedName>
        <fullName evidence="2">Septum formation initiator family protein</fullName>
    </submittedName>
</protein>
<reference evidence="2 3" key="1">
    <citation type="submission" date="2023-11" db="EMBL/GenBank/DDBJ databases">
        <title>MicrobeMod: A computational toolkit for identifying prokaryotic methylation and restriction-modification with nanopore sequencing.</title>
        <authorList>
            <person name="Crits-Christoph A."/>
            <person name="Kang S.C."/>
            <person name="Lee H."/>
            <person name="Ostrov N."/>
        </authorList>
    </citation>
    <scope>NUCLEOTIDE SEQUENCE [LARGE SCALE GENOMIC DNA]</scope>
    <source>
        <strain evidence="2 3">DSMZ 700</strain>
    </source>
</reference>
<dbReference type="RefSeq" id="WP_319612968.1">
    <property type="nucleotide sequence ID" value="NZ_JAWXYB010000018.1"/>
</dbReference>
<feature type="region of interest" description="Disordered" evidence="1">
    <location>
        <begin position="90"/>
        <end position="127"/>
    </location>
</feature>
<evidence type="ECO:0000256" key="1">
    <source>
        <dbReference type="SAM" id="MobiDB-lite"/>
    </source>
</evidence>